<dbReference type="Pfam" id="PF18962">
    <property type="entry name" value="Por_Secre_tail"/>
    <property type="match status" value="1"/>
</dbReference>
<name>A0ABP7PG26_9BACT</name>
<dbReference type="Proteomes" id="UP001501556">
    <property type="component" value="Unassembled WGS sequence"/>
</dbReference>
<dbReference type="InterPro" id="IPR026444">
    <property type="entry name" value="Secre_tail"/>
</dbReference>
<dbReference type="NCBIfam" id="TIGR04183">
    <property type="entry name" value="Por_Secre_tail"/>
    <property type="match status" value="1"/>
</dbReference>
<evidence type="ECO:0000313" key="2">
    <source>
        <dbReference type="EMBL" id="GAA3964925.1"/>
    </source>
</evidence>
<evidence type="ECO:0000259" key="1">
    <source>
        <dbReference type="Pfam" id="PF18962"/>
    </source>
</evidence>
<gene>
    <name evidence="2" type="ORF">GCM10022407_09330</name>
</gene>
<feature type="domain" description="Secretion system C-terminal sorting" evidence="1">
    <location>
        <begin position="416"/>
        <end position="477"/>
    </location>
</feature>
<sequence length="485" mass="52978">MHRIFSLSLWVWLLVGLTVLSAGPARSQTRVLFVGNSFTHAKYPPVLNYNAASIIDENFGLPPNTPRHQLDPTTPGPWGGLPGIFKKFTDQAGLNYEVHIEAINGASLEYHEAYAMSVVQRLRWDKVVLQELTTRPLPVARTGQPSLFIDYATRLEVAVHAGNPAAQVYLFQHWARADLTYPANTPYSGLPIDSMTHDLHKAFYGLVVRNPRFAAVVPIGNAWLRAIRAGVALRNPYNPTPGLLNLWNVDHIYPSKWGAYLAASVLFAQLTGRDPRTLGRAEKVAVDLGISPVVAAALQQLAYEQVMAPNGPLPVVLTSFVAQRQPAGVQLRWATATEVNNREFAVQRSSDGTHFTTVSTQPGHGTATQPRSYSYFDRQAPPAPLYYRLRQVDFDGAATFSAIVAVPGKAATELAVFPNPAHDFFTIIAPAATRYRLLNQLGQEVGQGLITNGTATVELAHLPAGLYQLSVATSDGRAGRSLVHR</sequence>
<dbReference type="RefSeq" id="WP_345121526.1">
    <property type="nucleotide sequence ID" value="NZ_BAABDI010000004.1"/>
</dbReference>
<comment type="caution">
    <text evidence="2">The sequence shown here is derived from an EMBL/GenBank/DDBJ whole genome shotgun (WGS) entry which is preliminary data.</text>
</comment>
<dbReference type="EMBL" id="BAABDI010000004">
    <property type="protein sequence ID" value="GAA3964925.1"/>
    <property type="molecule type" value="Genomic_DNA"/>
</dbReference>
<proteinExistence type="predicted"/>
<dbReference type="Gene3D" id="3.40.50.1110">
    <property type="entry name" value="SGNH hydrolase"/>
    <property type="match status" value="1"/>
</dbReference>
<reference evidence="3" key="1">
    <citation type="journal article" date="2019" name="Int. J. Syst. Evol. Microbiol.">
        <title>The Global Catalogue of Microorganisms (GCM) 10K type strain sequencing project: providing services to taxonomists for standard genome sequencing and annotation.</title>
        <authorList>
            <consortium name="The Broad Institute Genomics Platform"/>
            <consortium name="The Broad Institute Genome Sequencing Center for Infectious Disease"/>
            <person name="Wu L."/>
            <person name="Ma J."/>
        </authorList>
    </citation>
    <scope>NUCLEOTIDE SEQUENCE [LARGE SCALE GENOMIC DNA]</scope>
    <source>
        <strain evidence="3">JCM 17217</strain>
    </source>
</reference>
<keyword evidence="3" id="KW-1185">Reference proteome</keyword>
<organism evidence="2 3">
    <name type="scientific">Hymenobacter antarcticus</name>
    <dbReference type="NCBI Taxonomy" id="486270"/>
    <lineage>
        <taxon>Bacteria</taxon>
        <taxon>Pseudomonadati</taxon>
        <taxon>Bacteroidota</taxon>
        <taxon>Cytophagia</taxon>
        <taxon>Cytophagales</taxon>
        <taxon>Hymenobacteraceae</taxon>
        <taxon>Hymenobacter</taxon>
    </lineage>
</organism>
<protein>
    <recommendedName>
        <fullName evidence="1">Secretion system C-terminal sorting domain-containing protein</fullName>
    </recommendedName>
</protein>
<accession>A0ABP7PG26</accession>
<dbReference type="InterPro" id="IPR036514">
    <property type="entry name" value="SGNH_hydro_sf"/>
</dbReference>
<evidence type="ECO:0000313" key="3">
    <source>
        <dbReference type="Proteomes" id="UP001501556"/>
    </source>
</evidence>